<feature type="region of interest" description="Disordered" evidence="1">
    <location>
        <begin position="44"/>
        <end position="142"/>
    </location>
</feature>
<keyword evidence="4" id="KW-1185">Reference proteome</keyword>
<accession>A0AAV9CYH8</accession>
<dbReference type="EMBL" id="JAUJYO010000017">
    <property type="protein sequence ID" value="KAK1293499.1"/>
    <property type="molecule type" value="Genomic_DNA"/>
</dbReference>
<feature type="signal peptide" evidence="2">
    <location>
        <begin position="1"/>
        <end position="30"/>
    </location>
</feature>
<feature type="chain" id="PRO_5043619969" evidence="2">
    <location>
        <begin position="31"/>
        <end position="142"/>
    </location>
</feature>
<protein>
    <submittedName>
        <fullName evidence="3">Uncharacterized protein</fullName>
    </submittedName>
</protein>
<evidence type="ECO:0000256" key="2">
    <source>
        <dbReference type="SAM" id="SignalP"/>
    </source>
</evidence>
<feature type="compositionally biased region" description="Acidic residues" evidence="1">
    <location>
        <begin position="93"/>
        <end position="128"/>
    </location>
</feature>
<comment type="caution">
    <text evidence="3">The sequence shown here is derived from an EMBL/GenBank/DDBJ whole genome shotgun (WGS) entry which is preliminary data.</text>
</comment>
<sequence>MGTIKISSLLGHSFIFFFILSFEKLLVMEASQVSGVAECCSSGESGWTMYLQSPMHDDDYGDDSSDDDGDDDSMVSDASTGPSPQEKGHGMDHEEEEEEEEEEEDDNGDDDDVSDGDGDEELGELSCEELEKKRIQQKSKTG</sequence>
<proteinExistence type="predicted"/>
<evidence type="ECO:0000313" key="4">
    <source>
        <dbReference type="Proteomes" id="UP001180020"/>
    </source>
</evidence>
<dbReference type="AlphaFoldDB" id="A0AAV9CYH8"/>
<dbReference type="Proteomes" id="UP001180020">
    <property type="component" value="Unassembled WGS sequence"/>
</dbReference>
<keyword evidence="2" id="KW-0732">Signal</keyword>
<organism evidence="3 4">
    <name type="scientific">Acorus calamus</name>
    <name type="common">Sweet flag</name>
    <dbReference type="NCBI Taxonomy" id="4465"/>
    <lineage>
        <taxon>Eukaryota</taxon>
        <taxon>Viridiplantae</taxon>
        <taxon>Streptophyta</taxon>
        <taxon>Embryophyta</taxon>
        <taxon>Tracheophyta</taxon>
        <taxon>Spermatophyta</taxon>
        <taxon>Magnoliopsida</taxon>
        <taxon>Liliopsida</taxon>
        <taxon>Acoraceae</taxon>
        <taxon>Acorus</taxon>
    </lineage>
</organism>
<gene>
    <name evidence="3" type="ORF">QJS10_CPB17g00478</name>
</gene>
<reference evidence="3" key="2">
    <citation type="submission" date="2023-06" db="EMBL/GenBank/DDBJ databases">
        <authorList>
            <person name="Ma L."/>
            <person name="Liu K.-W."/>
            <person name="Li Z."/>
            <person name="Hsiao Y.-Y."/>
            <person name="Qi Y."/>
            <person name="Fu T."/>
            <person name="Tang G."/>
            <person name="Zhang D."/>
            <person name="Sun W.-H."/>
            <person name="Liu D.-K."/>
            <person name="Li Y."/>
            <person name="Chen G.-Z."/>
            <person name="Liu X.-D."/>
            <person name="Liao X.-Y."/>
            <person name="Jiang Y.-T."/>
            <person name="Yu X."/>
            <person name="Hao Y."/>
            <person name="Huang J."/>
            <person name="Zhao X.-W."/>
            <person name="Ke S."/>
            <person name="Chen Y.-Y."/>
            <person name="Wu W.-L."/>
            <person name="Hsu J.-L."/>
            <person name="Lin Y.-F."/>
            <person name="Huang M.-D."/>
            <person name="Li C.-Y."/>
            <person name="Huang L."/>
            <person name="Wang Z.-W."/>
            <person name="Zhao X."/>
            <person name="Zhong W.-Y."/>
            <person name="Peng D.-H."/>
            <person name="Ahmad S."/>
            <person name="Lan S."/>
            <person name="Zhang J.-S."/>
            <person name="Tsai W.-C."/>
            <person name="Van De Peer Y."/>
            <person name="Liu Z.-J."/>
        </authorList>
    </citation>
    <scope>NUCLEOTIDE SEQUENCE</scope>
    <source>
        <strain evidence="3">CP</strain>
        <tissue evidence="3">Leaves</tissue>
    </source>
</reference>
<reference evidence="3" key="1">
    <citation type="journal article" date="2023" name="Nat. Commun.">
        <title>Diploid and tetraploid genomes of Acorus and the evolution of monocots.</title>
        <authorList>
            <person name="Ma L."/>
            <person name="Liu K.W."/>
            <person name="Li Z."/>
            <person name="Hsiao Y.Y."/>
            <person name="Qi Y."/>
            <person name="Fu T."/>
            <person name="Tang G.D."/>
            <person name="Zhang D."/>
            <person name="Sun W.H."/>
            <person name="Liu D.K."/>
            <person name="Li Y."/>
            <person name="Chen G.Z."/>
            <person name="Liu X.D."/>
            <person name="Liao X.Y."/>
            <person name="Jiang Y.T."/>
            <person name="Yu X."/>
            <person name="Hao Y."/>
            <person name="Huang J."/>
            <person name="Zhao X.W."/>
            <person name="Ke S."/>
            <person name="Chen Y.Y."/>
            <person name="Wu W.L."/>
            <person name="Hsu J.L."/>
            <person name="Lin Y.F."/>
            <person name="Huang M.D."/>
            <person name="Li C.Y."/>
            <person name="Huang L."/>
            <person name="Wang Z.W."/>
            <person name="Zhao X."/>
            <person name="Zhong W.Y."/>
            <person name="Peng D.H."/>
            <person name="Ahmad S."/>
            <person name="Lan S."/>
            <person name="Zhang J.S."/>
            <person name="Tsai W.C."/>
            <person name="Van de Peer Y."/>
            <person name="Liu Z.J."/>
        </authorList>
    </citation>
    <scope>NUCLEOTIDE SEQUENCE</scope>
    <source>
        <strain evidence="3">CP</strain>
    </source>
</reference>
<feature type="compositionally biased region" description="Acidic residues" evidence="1">
    <location>
        <begin position="59"/>
        <end position="74"/>
    </location>
</feature>
<name>A0AAV9CYH8_ACOCL</name>
<evidence type="ECO:0000256" key="1">
    <source>
        <dbReference type="SAM" id="MobiDB-lite"/>
    </source>
</evidence>
<evidence type="ECO:0000313" key="3">
    <source>
        <dbReference type="EMBL" id="KAK1293499.1"/>
    </source>
</evidence>